<gene>
    <name evidence="3" type="ORF">THAOC_35472</name>
</gene>
<dbReference type="Proteomes" id="UP000266841">
    <property type="component" value="Unassembled WGS sequence"/>
</dbReference>
<evidence type="ECO:0000256" key="1">
    <source>
        <dbReference type="SAM" id="Coils"/>
    </source>
</evidence>
<feature type="coiled-coil region" evidence="1">
    <location>
        <begin position="31"/>
        <end position="97"/>
    </location>
</feature>
<dbReference type="OrthoDB" id="6500038at2759"/>
<dbReference type="SUPFAM" id="SSF46966">
    <property type="entry name" value="Spectrin repeat"/>
    <property type="match status" value="1"/>
</dbReference>
<protein>
    <submittedName>
        <fullName evidence="3">Uncharacterized protein</fullName>
    </submittedName>
</protein>
<evidence type="ECO:0000313" key="3">
    <source>
        <dbReference type="EMBL" id="EJK45894.1"/>
    </source>
</evidence>
<accession>K0R3B6</accession>
<evidence type="ECO:0000313" key="4">
    <source>
        <dbReference type="Proteomes" id="UP000266841"/>
    </source>
</evidence>
<sequence>MEPSRCSQGDEGRKRKLEAPNSEGSLVASDMEDLKALLDQHSQQMRRMQSQIDGLAAVNSTLQARLDGQAESQAQEVDELREKCGVLESRCDSLERSIQVLRMDVSWTYTAPDIPRRHWFEQGHDEEYADNMERCRRRIKADVERIRYGEDGYSCSCLDYYGQTEVLYDDALLPHFKELADAIQLSNHIQLIDIDNLELHPSALGILFPAMEGKVADIDMRNIRFPLIRMP</sequence>
<comment type="caution">
    <text evidence="3">The sequence shown here is derived from an EMBL/GenBank/DDBJ whole genome shotgun (WGS) entry which is preliminary data.</text>
</comment>
<dbReference type="AlphaFoldDB" id="K0R3B6"/>
<dbReference type="EMBL" id="AGNL01048168">
    <property type="protein sequence ID" value="EJK45894.1"/>
    <property type="molecule type" value="Genomic_DNA"/>
</dbReference>
<keyword evidence="1" id="KW-0175">Coiled coil</keyword>
<proteinExistence type="predicted"/>
<reference evidence="3 4" key="1">
    <citation type="journal article" date="2012" name="Genome Biol.">
        <title>Genome and low-iron response of an oceanic diatom adapted to chronic iron limitation.</title>
        <authorList>
            <person name="Lommer M."/>
            <person name="Specht M."/>
            <person name="Roy A.S."/>
            <person name="Kraemer L."/>
            <person name="Andreson R."/>
            <person name="Gutowska M.A."/>
            <person name="Wolf J."/>
            <person name="Bergner S.V."/>
            <person name="Schilhabel M.B."/>
            <person name="Klostermeier U.C."/>
            <person name="Beiko R.G."/>
            <person name="Rosenstiel P."/>
            <person name="Hippler M."/>
            <person name="Laroche J."/>
        </authorList>
    </citation>
    <scope>NUCLEOTIDE SEQUENCE [LARGE SCALE GENOMIC DNA]</scope>
    <source>
        <strain evidence="3 4">CCMP1005</strain>
    </source>
</reference>
<keyword evidence="4" id="KW-1185">Reference proteome</keyword>
<evidence type="ECO:0000256" key="2">
    <source>
        <dbReference type="SAM" id="MobiDB-lite"/>
    </source>
</evidence>
<name>K0R3B6_THAOC</name>
<feature type="region of interest" description="Disordered" evidence="2">
    <location>
        <begin position="1"/>
        <end position="28"/>
    </location>
</feature>
<organism evidence="3 4">
    <name type="scientific">Thalassiosira oceanica</name>
    <name type="common">Marine diatom</name>
    <dbReference type="NCBI Taxonomy" id="159749"/>
    <lineage>
        <taxon>Eukaryota</taxon>
        <taxon>Sar</taxon>
        <taxon>Stramenopiles</taxon>
        <taxon>Ochrophyta</taxon>
        <taxon>Bacillariophyta</taxon>
        <taxon>Coscinodiscophyceae</taxon>
        <taxon>Thalassiosirophycidae</taxon>
        <taxon>Thalassiosirales</taxon>
        <taxon>Thalassiosiraceae</taxon>
        <taxon>Thalassiosira</taxon>
    </lineage>
</organism>